<comment type="caution">
    <text evidence="2">The sequence shown here is derived from an EMBL/GenBank/DDBJ whole genome shotgun (WGS) entry which is preliminary data.</text>
</comment>
<evidence type="ECO:0000256" key="1">
    <source>
        <dbReference type="SAM" id="MobiDB-lite"/>
    </source>
</evidence>
<evidence type="ECO:0000313" key="2">
    <source>
        <dbReference type="EMBL" id="CCD14781.1"/>
    </source>
</evidence>
<dbReference type="AlphaFoldDB" id="F9WBZ4"/>
<feature type="region of interest" description="Disordered" evidence="1">
    <location>
        <begin position="275"/>
        <end position="324"/>
    </location>
</feature>
<organism evidence="2 3">
    <name type="scientific">Trypanosoma congolense (strain IL3000)</name>
    <dbReference type="NCBI Taxonomy" id="1068625"/>
    <lineage>
        <taxon>Eukaryota</taxon>
        <taxon>Discoba</taxon>
        <taxon>Euglenozoa</taxon>
        <taxon>Kinetoplastea</taxon>
        <taxon>Metakinetoplastina</taxon>
        <taxon>Trypanosomatida</taxon>
        <taxon>Trypanosomatidae</taxon>
        <taxon>Trypanosoma</taxon>
        <taxon>Nannomonas</taxon>
    </lineage>
</organism>
<keyword evidence="3" id="KW-1185">Reference proteome</keyword>
<proteinExistence type="predicted"/>
<feature type="compositionally biased region" description="Polar residues" evidence="1">
    <location>
        <begin position="313"/>
        <end position="323"/>
    </location>
</feature>
<reference evidence="2 3" key="2">
    <citation type="journal article" date="2012" name="Proc. Natl. Acad. Sci. U.S.A.">
        <title>Antigenic diversity is generated by distinct evolutionary mechanisms in African trypanosome species.</title>
        <authorList>
            <person name="Jackson A.P."/>
            <person name="Berry A."/>
            <person name="Aslett M."/>
            <person name="Allison H.C."/>
            <person name="Burton P."/>
            <person name="Vavrova-Anderson J."/>
            <person name="Brown R."/>
            <person name="Browne H."/>
            <person name="Corton N."/>
            <person name="Hauser H."/>
            <person name="Gamble J."/>
            <person name="Gilderthorp R."/>
            <person name="Marcello L."/>
            <person name="McQuillan J."/>
            <person name="Otto T.D."/>
            <person name="Quail M.A."/>
            <person name="Sanders M.J."/>
            <person name="van Tonder A."/>
            <person name="Ginger M.L."/>
            <person name="Field M.C."/>
            <person name="Barry J.D."/>
            <person name="Hertz-Fowler C."/>
            <person name="Berriman M."/>
        </authorList>
    </citation>
    <scope>NUCLEOTIDE SEQUENCE [LARGE SCALE GENOMIC DNA]</scope>
    <source>
        <strain evidence="2 3">IL3000</strain>
    </source>
</reference>
<dbReference type="EMBL" id="CAEQ01001645">
    <property type="protein sequence ID" value="CCD14781.1"/>
    <property type="molecule type" value="Genomic_DNA"/>
</dbReference>
<evidence type="ECO:0000313" key="3">
    <source>
        <dbReference type="Proteomes" id="UP000000702"/>
    </source>
</evidence>
<accession>F9WBZ4</accession>
<dbReference type="VEuPathDB" id="TriTrypDB:TcIL3000_0_53680"/>
<reference evidence="3" key="1">
    <citation type="submission" date="2011-07" db="EMBL/GenBank/DDBJ databases">
        <title>Divergent evolution of antigenic variation in African trypanosomes.</title>
        <authorList>
            <person name="Jackson A.P."/>
            <person name="Berry A."/>
            <person name="Allison H.C."/>
            <person name="Burton P."/>
            <person name="Anderson J."/>
            <person name="Aslett M."/>
            <person name="Brown R."/>
            <person name="Corton N."/>
            <person name="Harris D."/>
            <person name="Hauser H."/>
            <person name="Gamble J."/>
            <person name="Gilderthorp R."/>
            <person name="McQuillan J."/>
            <person name="Quail M.A."/>
            <person name="Sanders M."/>
            <person name="Van Tonder A."/>
            <person name="Ginger M.L."/>
            <person name="Donelson J.E."/>
            <person name="Field M.C."/>
            <person name="Barry J.D."/>
            <person name="Berriman M."/>
            <person name="Hertz-Fowler C."/>
        </authorList>
    </citation>
    <scope>NUCLEOTIDE SEQUENCE [LARGE SCALE GENOMIC DNA]</scope>
    <source>
        <strain evidence="3">IL3000</strain>
    </source>
</reference>
<sequence length="342" mass="36476">MNTGANSHASQSGESLQVGLEFTRIPEALGPEVGSAAGTTSVAVNTSVLQPQHLQIITSHAGREIHIDDGGDGGAEAGAVGGASWVVEALPSQYAEPCLSTVGDTAGSLSGIEPTATLPPGVLPLVQLLPAMSSNPATMNSVAGIPAMETPNSAIWGIGPPGFTTMPTRTQPTPGNVVEAPLRFKMPPSPVPLRELLANADPMPSPERLNRYRQIMLRWYQRIEAVGENGRMQTRSRCPEPPANIVDLRVSCDIEALLNWSSVCCRWWDETSRKRSRRGHRSGRGAWAGGRDGTLARGQVSAQTQAHSERQDQTQAQSQSRSGLASADTWCPNWVHDLLNDE</sequence>
<dbReference type="Proteomes" id="UP000000702">
    <property type="component" value="Unassembled WGS sequence"/>
</dbReference>
<protein>
    <submittedName>
        <fullName evidence="2">WGS project CAEQ00000000 data, annotated contig 2163</fullName>
    </submittedName>
</protein>
<name>F9WBZ4_TRYCI</name>
<gene>
    <name evidence="2" type="ORF">TCIL3000_0_53680</name>
</gene>